<gene>
    <name evidence="3" type="ORF">BP5553_06397</name>
</gene>
<dbReference type="InterPro" id="IPR020422">
    <property type="entry name" value="TYR_PHOSPHATASE_DUAL_dom"/>
</dbReference>
<comment type="caution">
    <text evidence="3">The sequence shown here is derived from an EMBL/GenBank/DDBJ whole genome shotgun (WGS) entry which is preliminary data.</text>
</comment>
<dbReference type="RefSeq" id="XP_031868441.1">
    <property type="nucleotide sequence ID" value="XM_032015020.1"/>
</dbReference>
<dbReference type="CDD" id="cd14498">
    <property type="entry name" value="DSP"/>
    <property type="match status" value="1"/>
</dbReference>
<evidence type="ECO:0000313" key="3">
    <source>
        <dbReference type="EMBL" id="RDL35785.1"/>
    </source>
</evidence>
<dbReference type="GO" id="GO:0070372">
    <property type="term" value="P:regulation of ERK1 and ERK2 cascade"/>
    <property type="evidence" value="ECO:0007669"/>
    <property type="project" value="TreeGrafter"/>
</dbReference>
<keyword evidence="4" id="KW-1185">Reference proteome</keyword>
<feature type="domain" description="Tyrosine specific protein phosphatases" evidence="2">
    <location>
        <begin position="283"/>
        <end position="323"/>
    </location>
</feature>
<protein>
    <recommendedName>
        <fullName evidence="2">Tyrosine specific protein phosphatases domain-containing protein</fullName>
    </recommendedName>
</protein>
<dbReference type="InterPro" id="IPR029021">
    <property type="entry name" value="Prot-tyrosine_phosphatase-like"/>
</dbReference>
<dbReference type="InterPro" id="IPR052449">
    <property type="entry name" value="STYX-Interacting_Phosphatase"/>
</dbReference>
<dbReference type="PANTHER" id="PTHR46588:SF1">
    <property type="entry name" value="SERINE_THREONINE_TYROSINE-INTERACTING PROTEIN"/>
    <property type="match status" value="1"/>
</dbReference>
<accession>A0A370TJT6</accession>
<proteinExistence type="inferred from homology"/>
<dbReference type="GO" id="GO:0005654">
    <property type="term" value="C:nucleoplasm"/>
    <property type="evidence" value="ECO:0007669"/>
    <property type="project" value="TreeGrafter"/>
</dbReference>
<dbReference type="GO" id="GO:0140096">
    <property type="term" value="F:catalytic activity, acting on a protein"/>
    <property type="evidence" value="ECO:0007669"/>
    <property type="project" value="UniProtKB-ARBA"/>
</dbReference>
<name>A0A370TJT6_9HELO</name>
<comment type="similarity">
    <text evidence="1">Belongs to the protein-tyrosine phosphatase family. Non-receptor class subfamily.</text>
</comment>
<dbReference type="AlphaFoldDB" id="A0A370TJT6"/>
<dbReference type="STRING" id="2656787.A0A370TJT6"/>
<dbReference type="EMBL" id="NPIC01000005">
    <property type="protein sequence ID" value="RDL35785.1"/>
    <property type="molecule type" value="Genomic_DNA"/>
</dbReference>
<dbReference type="SMART" id="SM00195">
    <property type="entry name" value="DSPc"/>
    <property type="match status" value="1"/>
</dbReference>
<reference evidence="3 4" key="1">
    <citation type="journal article" date="2018" name="IMA Fungus">
        <title>IMA Genome-F 9: Draft genome sequence of Annulohypoxylon stygium, Aspergillus mulundensis, Berkeleyomyces basicola (syn. Thielaviopsis basicola), Ceratocystis smalleyi, two Cercospora beticola strains, Coleophoma cylindrospora, Fusarium fracticaudum, Phialophora cf. hyalina, and Morchella septimelata.</title>
        <authorList>
            <person name="Wingfield B.D."/>
            <person name="Bills G.F."/>
            <person name="Dong Y."/>
            <person name="Huang W."/>
            <person name="Nel W.J."/>
            <person name="Swalarsk-Parry B.S."/>
            <person name="Vaghefi N."/>
            <person name="Wilken P.M."/>
            <person name="An Z."/>
            <person name="de Beer Z.W."/>
            <person name="De Vos L."/>
            <person name="Chen L."/>
            <person name="Duong T.A."/>
            <person name="Gao Y."/>
            <person name="Hammerbacher A."/>
            <person name="Kikkert J.R."/>
            <person name="Li Y."/>
            <person name="Li H."/>
            <person name="Li K."/>
            <person name="Li Q."/>
            <person name="Liu X."/>
            <person name="Ma X."/>
            <person name="Naidoo K."/>
            <person name="Pethybridge S.J."/>
            <person name="Sun J."/>
            <person name="Steenkamp E.T."/>
            <person name="van der Nest M.A."/>
            <person name="van Wyk S."/>
            <person name="Wingfield M.J."/>
            <person name="Xiong C."/>
            <person name="Yue Q."/>
            <person name="Zhang X."/>
        </authorList>
    </citation>
    <scope>NUCLEOTIDE SEQUENCE [LARGE SCALE GENOMIC DNA]</scope>
    <source>
        <strain evidence="3 4">BP 5553</strain>
    </source>
</reference>
<dbReference type="GO" id="GO:1990444">
    <property type="term" value="F:F-box domain binding"/>
    <property type="evidence" value="ECO:0007669"/>
    <property type="project" value="TreeGrafter"/>
</dbReference>
<dbReference type="InterPro" id="IPR000387">
    <property type="entry name" value="Tyr_Pase_dom"/>
</dbReference>
<evidence type="ECO:0000313" key="4">
    <source>
        <dbReference type="Proteomes" id="UP000254866"/>
    </source>
</evidence>
<evidence type="ECO:0000256" key="1">
    <source>
        <dbReference type="ARBA" id="ARBA00009649"/>
    </source>
</evidence>
<sequence length="408" mass="45087">MAGYCDPDACETLLVSYRGGNLIVIGFRNNHPTSPCNTALDWLDQAGVKVAAMSTYEECSPAPSPVLFQMPYLDTPPRAEDTGPMGHFVDTRAEASMVTVSQRIGATAAGEFAWRPPSPPHIAIPQPAEDNVFVIPEYDGFEVDADEREILKIITHGGQEQVASGMTGDWQYEWRRNAQCILSFLYLGPSSAARDIDYLRSEGITMLLVIRNTTTAQARLLGGEKVANQLGIQAAAVDVEGNPQLIAAFPAAIKIINDHLISIYRQNMFKAQNRHDHIRPIQGKVLVFCETGNERSTAVIAAYLMNMYYMDLVTTIQYIQSHRFCIALDDGLKNLLLSYHDLLQARKAVAGAAAPWLDFGRGNKPASKRGRDEVDDNNVDDMDTMTLDDIERFDNRAGFVPFRDGPSQ</sequence>
<dbReference type="PANTHER" id="PTHR46588">
    <property type="entry name" value="SERINE/THREONINE/TYROSINE-INTERACTING PROTEIN"/>
    <property type="match status" value="1"/>
</dbReference>
<dbReference type="OrthoDB" id="10252009at2759"/>
<organism evidence="3 4">
    <name type="scientific">Venustampulla echinocandica</name>
    <dbReference type="NCBI Taxonomy" id="2656787"/>
    <lineage>
        <taxon>Eukaryota</taxon>
        <taxon>Fungi</taxon>
        <taxon>Dikarya</taxon>
        <taxon>Ascomycota</taxon>
        <taxon>Pezizomycotina</taxon>
        <taxon>Leotiomycetes</taxon>
        <taxon>Helotiales</taxon>
        <taxon>Pleuroascaceae</taxon>
        <taxon>Venustampulla</taxon>
    </lineage>
</organism>
<dbReference type="GO" id="GO:0062026">
    <property type="term" value="P:negative regulation of SCF-dependent proteasomal ubiquitin-dependent catabolic process"/>
    <property type="evidence" value="ECO:0007669"/>
    <property type="project" value="TreeGrafter"/>
</dbReference>
<dbReference type="InterPro" id="IPR000340">
    <property type="entry name" value="Dual-sp_phosphatase_cat-dom"/>
</dbReference>
<dbReference type="GO" id="GO:0005737">
    <property type="term" value="C:cytoplasm"/>
    <property type="evidence" value="ECO:0007669"/>
    <property type="project" value="TreeGrafter"/>
</dbReference>
<dbReference type="GeneID" id="43599246"/>
<evidence type="ECO:0000259" key="2">
    <source>
        <dbReference type="PROSITE" id="PS50056"/>
    </source>
</evidence>
<dbReference type="PROSITE" id="PS50056">
    <property type="entry name" value="TYR_PHOSPHATASE_2"/>
    <property type="match status" value="1"/>
</dbReference>
<dbReference type="SUPFAM" id="SSF52799">
    <property type="entry name" value="(Phosphotyrosine protein) phosphatases II"/>
    <property type="match status" value="1"/>
</dbReference>
<dbReference type="Pfam" id="PF00782">
    <property type="entry name" value="DSPc"/>
    <property type="match status" value="1"/>
</dbReference>
<dbReference type="Gene3D" id="3.90.190.10">
    <property type="entry name" value="Protein tyrosine phosphatase superfamily"/>
    <property type="match status" value="1"/>
</dbReference>
<dbReference type="Proteomes" id="UP000254866">
    <property type="component" value="Unassembled WGS sequence"/>
</dbReference>